<sequence>MLLCTDKARTAEMQMAAAGDTVKKATQLHSWRGWIALLMLCAMVSKLTPVVAQPHPEAGQCYYLQRDRPLSVLESESSHVEGLESVRFFVEAAEQRALLGGTRLDDLNMQLEAADVLYSEVLGLTPPLLMPRYQHANFIMVMLRADQTRGGQAYDEVVRSPAVTDCHIRMALGGQVNAAKNLTPAHELFHLYQNAHMMFKQGWVHEGLARWSESLLRGGAPVGHPLPANVEALDVVMQDSYGAAAFWQRLFYLLDPQGDSAIPEALREMRYHDGSQIVAVSKYHGSAFLPLLFSSLNEAGARLSHQEQWPVYGWAEAEQHNLRHNRAVLSAVHHAVSTYMPTADQPDELRTFMQLIETMVD</sequence>
<dbReference type="Proteomes" id="UP000502259">
    <property type="component" value="Chromosome"/>
</dbReference>
<name>A0A6F8U6Q2_9GAMM</name>
<dbReference type="AlphaFoldDB" id="A0A6F8U6Q2"/>
<accession>A0A6F8U6Q2</accession>
<keyword evidence="2" id="KW-1185">Reference proteome</keyword>
<organism evidence="1 2">
    <name type="scientific">Halomonas hydrothermalis</name>
    <dbReference type="NCBI Taxonomy" id="115561"/>
    <lineage>
        <taxon>Bacteria</taxon>
        <taxon>Pseudomonadati</taxon>
        <taxon>Pseudomonadota</taxon>
        <taxon>Gammaproteobacteria</taxon>
        <taxon>Oceanospirillales</taxon>
        <taxon>Halomonadaceae</taxon>
        <taxon>Halomonas</taxon>
    </lineage>
</organism>
<protein>
    <submittedName>
        <fullName evidence="1">Uncharacterized protein</fullName>
    </submittedName>
</protein>
<proteinExistence type="predicted"/>
<evidence type="ECO:0000313" key="2">
    <source>
        <dbReference type="Proteomes" id="UP000502259"/>
    </source>
</evidence>
<reference evidence="1 2" key="1">
    <citation type="submission" date="2020-03" db="EMBL/GenBank/DDBJ databases">
        <title>Complete Genome Sequence of Halomonas hydrothermalis Strain Slthf2, Halophilic Bacterium Isolated from Deep-Sea Hydrothermal-Vent Environments.</title>
        <authorList>
            <person name="Takeyama N."/>
            <person name="Huang M."/>
            <person name="Sato K."/>
            <person name="Galipon J."/>
            <person name="Arakawa K."/>
        </authorList>
    </citation>
    <scope>NUCLEOTIDE SEQUENCE [LARGE SCALE GENOMIC DNA]</scope>
    <source>
        <strain evidence="1 2">Slthf2</strain>
    </source>
</reference>
<dbReference type="EMBL" id="AP022843">
    <property type="protein sequence ID" value="BCB08610.1"/>
    <property type="molecule type" value="Genomic_DNA"/>
</dbReference>
<evidence type="ECO:0000313" key="1">
    <source>
        <dbReference type="EMBL" id="BCB08610.1"/>
    </source>
</evidence>
<gene>
    <name evidence="1" type="ORF">HHSLTHF2_25000</name>
</gene>